<proteinExistence type="inferred from homology"/>
<dbReference type="EMBL" id="CP036498">
    <property type="protein sequence ID" value="QUS41629.1"/>
    <property type="molecule type" value="Genomic_DNA"/>
</dbReference>
<dbReference type="RefSeq" id="WP_211910269.1">
    <property type="nucleotide sequence ID" value="NZ_CP036498.1"/>
</dbReference>
<protein>
    <recommendedName>
        <fullName evidence="3">prolyl oligopeptidase</fullName>
        <ecNumber evidence="3">3.4.21.26</ecNumber>
    </recommendedName>
</protein>
<dbReference type="InterPro" id="IPR001375">
    <property type="entry name" value="Peptidase_S9_cat"/>
</dbReference>
<organism evidence="9 10">
    <name type="scientific">Tardiphaga alba</name>
    <dbReference type="NCBI Taxonomy" id="340268"/>
    <lineage>
        <taxon>Bacteria</taxon>
        <taxon>Pseudomonadati</taxon>
        <taxon>Pseudomonadota</taxon>
        <taxon>Alphaproteobacteria</taxon>
        <taxon>Hyphomicrobiales</taxon>
        <taxon>Nitrobacteraceae</taxon>
        <taxon>Tardiphaga</taxon>
    </lineage>
</organism>
<dbReference type="PANTHER" id="PTHR42881:SF2">
    <property type="entry name" value="PROLYL ENDOPEPTIDASE"/>
    <property type="match status" value="1"/>
</dbReference>
<keyword evidence="4" id="KW-0645">Protease</keyword>
<dbReference type="Pfam" id="PF00326">
    <property type="entry name" value="Peptidase_S9"/>
    <property type="match status" value="1"/>
</dbReference>
<dbReference type="PROSITE" id="PS00708">
    <property type="entry name" value="PRO_ENDOPEP_SER"/>
    <property type="match status" value="1"/>
</dbReference>
<dbReference type="InterPro" id="IPR029058">
    <property type="entry name" value="AB_hydrolase_fold"/>
</dbReference>
<dbReference type="InterPro" id="IPR002471">
    <property type="entry name" value="Pept_S9_AS"/>
</dbReference>
<evidence type="ECO:0000256" key="1">
    <source>
        <dbReference type="ARBA" id="ARBA00001070"/>
    </source>
</evidence>
<evidence type="ECO:0000313" key="9">
    <source>
        <dbReference type="EMBL" id="QUS41629.1"/>
    </source>
</evidence>
<keyword evidence="10" id="KW-1185">Reference proteome</keyword>
<dbReference type="InterPro" id="IPR002470">
    <property type="entry name" value="Peptidase_S9A"/>
</dbReference>
<dbReference type="Gene3D" id="2.130.10.120">
    <property type="entry name" value="Prolyl oligopeptidase, N-terminal domain"/>
    <property type="match status" value="1"/>
</dbReference>
<comment type="similarity">
    <text evidence="2">Belongs to the peptidase S9A family.</text>
</comment>
<evidence type="ECO:0000256" key="4">
    <source>
        <dbReference type="ARBA" id="ARBA00022670"/>
    </source>
</evidence>
<feature type="domain" description="Peptidase S9A N-terminal" evidence="8">
    <location>
        <begin position="11"/>
        <end position="411"/>
    </location>
</feature>
<dbReference type="PRINTS" id="PR00862">
    <property type="entry name" value="PROLIGOPTASE"/>
</dbReference>
<keyword evidence="5" id="KW-0378">Hydrolase</keyword>
<reference evidence="9 10" key="1">
    <citation type="submission" date="2019-02" db="EMBL/GenBank/DDBJ databases">
        <title>Emended description of the genus Rhodopseudomonas and description of Rhodopseudomonas albus sp. nov., a non-phototrophic, heavy-metal-tolerant bacterium isolated from garden soil.</title>
        <authorList>
            <person name="Bao Z."/>
            <person name="Cao W.W."/>
            <person name="Sato Y."/>
            <person name="Nishizawa T."/>
            <person name="Zhao J."/>
            <person name="Guo Y."/>
            <person name="Ohta H."/>
        </authorList>
    </citation>
    <scope>NUCLEOTIDE SEQUENCE [LARGE SCALE GENOMIC DNA]</scope>
    <source>
        <strain evidence="9 10">SK50-23</strain>
    </source>
</reference>
<dbReference type="InterPro" id="IPR023302">
    <property type="entry name" value="Pept_S9A_N"/>
</dbReference>
<dbReference type="SUPFAM" id="SSF53474">
    <property type="entry name" value="alpha/beta-Hydrolases"/>
    <property type="match status" value="1"/>
</dbReference>
<evidence type="ECO:0000256" key="6">
    <source>
        <dbReference type="ARBA" id="ARBA00022825"/>
    </source>
</evidence>
<evidence type="ECO:0000256" key="5">
    <source>
        <dbReference type="ARBA" id="ARBA00022801"/>
    </source>
</evidence>
<dbReference type="EC" id="3.4.21.26" evidence="3"/>
<evidence type="ECO:0000259" key="7">
    <source>
        <dbReference type="Pfam" id="PF00326"/>
    </source>
</evidence>
<gene>
    <name evidence="9" type="ORF">RPMA_24330</name>
</gene>
<dbReference type="Gene3D" id="3.40.50.1820">
    <property type="entry name" value="alpha/beta hydrolase"/>
    <property type="match status" value="1"/>
</dbReference>
<keyword evidence="6" id="KW-0720">Serine protease</keyword>
<evidence type="ECO:0000313" key="10">
    <source>
        <dbReference type="Proteomes" id="UP000682843"/>
    </source>
</evidence>
<name>A0ABX8AG96_9BRAD</name>
<evidence type="ECO:0000256" key="3">
    <source>
        <dbReference type="ARBA" id="ARBA00011897"/>
    </source>
</evidence>
<dbReference type="Pfam" id="PF02897">
    <property type="entry name" value="Peptidase_S9_N"/>
    <property type="match status" value="1"/>
</dbReference>
<evidence type="ECO:0000259" key="8">
    <source>
        <dbReference type="Pfam" id="PF02897"/>
    </source>
</evidence>
<evidence type="ECO:0000256" key="2">
    <source>
        <dbReference type="ARBA" id="ARBA00005228"/>
    </source>
</evidence>
<dbReference type="PANTHER" id="PTHR42881">
    <property type="entry name" value="PROLYL ENDOPEPTIDASE"/>
    <property type="match status" value="1"/>
</dbReference>
<dbReference type="InterPro" id="IPR051167">
    <property type="entry name" value="Prolyl_oligopep/macrocyclase"/>
</dbReference>
<dbReference type="Proteomes" id="UP000682843">
    <property type="component" value="Chromosome"/>
</dbReference>
<comment type="catalytic activity">
    <reaction evidence="1">
        <text>Hydrolysis of Pro-|-Xaa &gt;&gt; Ala-|-Xaa in oligopeptides.</text>
        <dbReference type="EC" id="3.4.21.26"/>
    </reaction>
</comment>
<accession>A0ABX8AG96</accession>
<feature type="domain" description="Peptidase S9 prolyl oligopeptidase catalytic" evidence="7">
    <location>
        <begin position="473"/>
        <end position="681"/>
    </location>
</feature>
<sequence length="687" mass="76142">MASAFAYPKTRSLDLVEDHFGQQVADPYRWLEEDVRNDAEVAAWVQAQNEVTRNYLATLPGRDIFKARLQKLFDHERVSPPWVRGGRYFYTRQTGQQNQPVLVMRNGLEGPQRVLIDPNDWSADGTTAMGEWAISDDGSLIAFTIQEAGTDWRTIKVFDVNARENLTDEVTRARFMTIAWTRDNSGFFYSRYPDPAESETSQASVQNHAVYYHALGTSQAEDRLVYATPDKPHLINIGYVTDDGRYLVLMSTPGPGANALAVIDLDNPDWTPRQLITEIDSDWMIYGNVGTKLFIGTNKGAERKKIVSADLAQHVLVFEDVVPEQDATLGYAALLGGKLLATYLVDAKAEMRRYALDGAFEGTIDLPGIGTVGGFRGEQDSDEVFFVFTSYNIPTTIYRYDVADDTTYVWATPDAGIDLDRISVEQRFYSSKDGTRIPLFIIRRKDVTGPAPTLLYAYGGFGISMIPFYAPTQMAWVEQGGVSVVANIRGGGEYGKPWHDAGRFANRQNAFDDFIAAGEYLKAEGITPPDGLAIQGESNGGLLMGAVVNQRPDLFAAALPGVGVMDMLRFPLFTGGKMWMEDFGDPRQEPHFHALRSYSPYHNVAPGKGYPAILVTTADTDDRVIPGHSFKYAAALQAADIGDRPHLLRVETRAGHGQGKPTDKVIEETADQWAFIAHWTGLQVKQP</sequence>
<dbReference type="SUPFAM" id="SSF50993">
    <property type="entry name" value="Peptidase/esterase 'gauge' domain"/>
    <property type="match status" value="1"/>
</dbReference>